<dbReference type="EMBL" id="FUYM01000025">
    <property type="protein sequence ID" value="SKC13716.1"/>
    <property type="molecule type" value="Genomic_DNA"/>
</dbReference>
<accession>A0A1T5GZ66</accession>
<dbReference type="Gene3D" id="3.40.50.300">
    <property type="entry name" value="P-loop containing nucleotide triphosphate hydrolases"/>
    <property type="match status" value="1"/>
</dbReference>
<dbReference type="RefSeq" id="WP_079651096.1">
    <property type="nucleotide sequence ID" value="NZ_FUYM01000025.1"/>
</dbReference>
<keyword evidence="2" id="KW-1185">Reference proteome</keyword>
<evidence type="ECO:0000313" key="1">
    <source>
        <dbReference type="EMBL" id="SKC13716.1"/>
    </source>
</evidence>
<dbReference type="InterPro" id="IPR027417">
    <property type="entry name" value="P-loop_NTPase"/>
</dbReference>
<dbReference type="Proteomes" id="UP000189818">
    <property type="component" value="Unassembled WGS sequence"/>
</dbReference>
<evidence type="ECO:0000313" key="2">
    <source>
        <dbReference type="Proteomes" id="UP000189818"/>
    </source>
</evidence>
<dbReference type="OrthoDB" id="2081291at2"/>
<reference evidence="2" key="1">
    <citation type="submission" date="2017-02" db="EMBL/GenBank/DDBJ databases">
        <authorList>
            <person name="Varghese N."/>
            <person name="Submissions S."/>
        </authorList>
    </citation>
    <scope>NUCLEOTIDE SEQUENCE [LARGE SCALE GENOMIC DNA]</scope>
    <source>
        <strain evidence="2">UM2</strain>
    </source>
</reference>
<gene>
    <name evidence="1" type="ORF">SAMN06295920_1259</name>
</gene>
<name>A0A1T5GZ66_9SPHN</name>
<dbReference type="PANTHER" id="PTHR46844">
    <property type="entry name" value="SLR5058 PROTEIN"/>
    <property type="match status" value="1"/>
</dbReference>
<dbReference type="PANTHER" id="PTHR46844:SF1">
    <property type="entry name" value="SLR5058 PROTEIN"/>
    <property type="match status" value="1"/>
</dbReference>
<organism evidence="1 2">
    <name type="scientific">Rhizorhabdus histidinilytica</name>
    <dbReference type="NCBI Taxonomy" id="439228"/>
    <lineage>
        <taxon>Bacteria</taxon>
        <taxon>Pseudomonadati</taxon>
        <taxon>Pseudomonadota</taxon>
        <taxon>Alphaproteobacteria</taxon>
        <taxon>Sphingomonadales</taxon>
        <taxon>Sphingomonadaceae</taxon>
        <taxon>Rhizorhabdus</taxon>
    </lineage>
</organism>
<dbReference type="SUPFAM" id="SSF52540">
    <property type="entry name" value="P-loop containing nucleoside triphosphate hydrolases"/>
    <property type="match status" value="1"/>
</dbReference>
<sequence>MYHYEMLGDERFQQFCQALIAASFPNTQCLPTGQPDGGRDAFVLRWMREQQRLPALERELVIFQVKFIKKVNDSRSERDMIEQIARSEKAKLDKLKGRGAFKYYLITNLKGTAHPDAGSIDRVNKALSEALEVEAYCWWRDDLDRRLDNASGIKWSYPEILKATDLLEKLVAGQLGEEEERRRGAIRAYVTAQYEEDKELKFKQTDLRSTMTDLFVDLPMWPLSPWNTPPRFNLKRAIRAPTRHSWYAHELAIEPGRNTLAAASFFMHQTGYTNFENVVLEGAPGQGKSTITQFLCQALRMALLGKSQDLAAIQQGLRPSQLRIPFRVDLRDLAKWISGIDPFHAKQRALDEQEPRSLEGFLAGQIRFLSGGHSFNVSDLTAVARASHILLALDGFDEVAEIGLRQQLVTEISKGTNRLVAAGGYSVQAIVTSRPAAFAKSVRFPRETWAYFELLPLEQSQIDEYTTKWTKAKGLKDSEALALKQILEVKIKESHTQYLAKNPMQLTILLSLINSRGASLPEKRTAMYDAYMDTFFSRESEKSTVVRDNRELLIDIHRYLAWKLQTSAETGENGSIEHSALRTLLFSYLDREGENTSIVDALFNGIIERVGALVSRVQETYEFEVQPLREYFAARHLYETAPYPSDEQPLAGDKFDRFKALVRNPYWLNVARFYGGCFNKGEILTLVNELTELSRQEPYTWTSHPRSVALMLLGDWVFTQYQPAVRQIIAFITEYPQLRQLLANAEHGNSLWSSLPERSGRGEFVEVLWKRLFTTKLADEQRALANAIQQNTPIDERITRWKAGASMVSLAVWARIGSYLHLYEVASLRDLCLDHIRLNDEILKHLLMMSRYDLLENEAYFERAKSLLLDSMTNGGVGLEQGRFGRLAMIASLTWVSQYTIAQIDETDLPLKYVLERRFGSRFARTVEVIERQADTLAPEEREAAEAYRLFLDTQTSMLSTNLAPWSELVAAFRKAWGDCSAIDRIAFWGAGVRSKGATGSDVPLAEAPDLVEAARYIRLRSGAPMWWREQLLADQPQTERRRLLQLLLQWGTAKTLVKVLDVLDTTLNSLDLGQWDRLIRDYRSGQFGELTNLFELSKSDLTRVRQTSARLNLYLGLRLIPAQRFELAKAMAEMPLIGGGPEGPFALQTLVTQCREATRWKSALPKIETLYAGGASTLTRVDRDYSMPASVALRVSSAPEHYPLALVAFADAQLTAQAGTQAPKLVEVANEEAWFQP</sequence>
<proteinExistence type="predicted"/>
<dbReference type="AlphaFoldDB" id="A0A1T5GZ66"/>
<evidence type="ECO:0008006" key="3">
    <source>
        <dbReference type="Google" id="ProtNLM"/>
    </source>
</evidence>
<protein>
    <recommendedName>
        <fullName evidence="3">NACHT domain-containing protein</fullName>
    </recommendedName>
</protein>